<organism evidence="1 2">
    <name type="scientific">Penicillium malachiteum</name>
    <dbReference type="NCBI Taxonomy" id="1324776"/>
    <lineage>
        <taxon>Eukaryota</taxon>
        <taxon>Fungi</taxon>
        <taxon>Dikarya</taxon>
        <taxon>Ascomycota</taxon>
        <taxon>Pezizomycotina</taxon>
        <taxon>Eurotiomycetes</taxon>
        <taxon>Eurotiomycetidae</taxon>
        <taxon>Eurotiales</taxon>
        <taxon>Aspergillaceae</taxon>
        <taxon>Penicillium</taxon>
    </lineage>
</organism>
<name>A0AAD6HBR2_9EURO</name>
<dbReference type="AlphaFoldDB" id="A0AAD6HBR2"/>
<dbReference type="Proteomes" id="UP001215712">
    <property type="component" value="Unassembled WGS sequence"/>
</dbReference>
<evidence type="ECO:0000313" key="1">
    <source>
        <dbReference type="EMBL" id="KAJ5704085.1"/>
    </source>
</evidence>
<reference evidence="1" key="2">
    <citation type="submission" date="2023-01" db="EMBL/GenBank/DDBJ databases">
        <authorList>
            <person name="Petersen C."/>
        </authorList>
    </citation>
    <scope>NUCLEOTIDE SEQUENCE</scope>
    <source>
        <strain evidence="1">IBT 17514</strain>
    </source>
</reference>
<accession>A0AAD6HBR2</accession>
<sequence>MAILLDKFEETGMAAVSVTEQVLRAVLRNREFGYDILQLLLKERPADVHINTEELREMMAHYPSKVNGRAIELFLEARHADFDMDEQFIAIFAGYGNDTEMRTLLSKLSDEKFLTEYILSKAASNEGPTAASRILGSHRVEVMEALLDEVGPNFPLDITLMSLLLSNWANAAKILNMLLHRQQAGFIVTYEILYKAACCQDRDVFEILINNGGLRIPITEDIMIRALRPTTRKGNLALFLLDLTEKSQIHPPFITDKVLLIALRDSEPDTLRAILQRRPITQVSNNMFVASCVNLSPEVLLLLLKLSHQELPVREMMQALKSRFDVNGEETTAILQGLLNETTFEIDQEHLEMFADRPRTLEFLLQRRPSLCITEQVVFKAAERDDALQILLDGRMEDIPMSEDAIVSIAKSR</sequence>
<gene>
    <name evidence="1" type="ORF">N7493_011223</name>
</gene>
<comment type="caution">
    <text evidence="1">The sequence shown here is derived from an EMBL/GenBank/DDBJ whole genome shotgun (WGS) entry which is preliminary data.</text>
</comment>
<dbReference type="EMBL" id="JAQJAN010000020">
    <property type="protein sequence ID" value="KAJ5704085.1"/>
    <property type="molecule type" value="Genomic_DNA"/>
</dbReference>
<evidence type="ECO:0000313" key="2">
    <source>
        <dbReference type="Proteomes" id="UP001215712"/>
    </source>
</evidence>
<protein>
    <submittedName>
        <fullName evidence="1">Uncharacterized protein</fullName>
    </submittedName>
</protein>
<reference evidence="1" key="1">
    <citation type="journal article" date="2023" name="IMA Fungus">
        <title>Comparative genomic study of the Penicillium genus elucidates a diverse pangenome and 15 lateral gene transfer events.</title>
        <authorList>
            <person name="Petersen C."/>
            <person name="Sorensen T."/>
            <person name="Nielsen M.R."/>
            <person name="Sondergaard T.E."/>
            <person name="Sorensen J.L."/>
            <person name="Fitzpatrick D.A."/>
            <person name="Frisvad J.C."/>
            <person name="Nielsen K.L."/>
        </authorList>
    </citation>
    <scope>NUCLEOTIDE SEQUENCE</scope>
    <source>
        <strain evidence="1">IBT 17514</strain>
    </source>
</reference>
<proteinExistence type="predicted"/>
<keyword evidence="2" id="KW-1185">Reference proteome</keyword>